<comment type="caution">
    <text evidence="1">The sequence shown here is derived from an EMBL/GenBank/DDBJ whole genome shotgun (WGS) entry which is preliminary data.</text>
</comment>
<organism evidence="1 2">
    <name type="scientific">Streblomastix strix</name>
    <dbReference type="NCBI Taxonomy" id="222440"/>
    <lineage>
        <taxon>Eukaryota</taxon>
        <taxon>Metamonada</taxon>
        <taxon>Preaxostyla</taxon>
        <taxon>Oxymonadida</taxon>
        <taxon>Streblomastigidae</taxon>
        <taxon>Streblomastix</taxon>
    </lineage>
</organism>
<accession>A0A5J4T5J1</accession>
<dbReference type="AlphaFoldDB" id="A0A5J4T5J1"/>
<protein>
    <submittedName>
        <fullName evidence="1">Uncharacterized protein</fullName>
    </submittedName>
</protein>
<dbReference type="EMBL" id="SNRW01038442">
    <property type="protein sequence ID" value="KAA6353272.1"/>
    <property type="molecule type" value="Genomic_DNA"/>
</dbReference>
<dbReference type="Proteomes" id="UP000324800">
    <property type="component" value="Unassembled WGS sequence"/>
</dbReference>
<reference evidence="1 2" key="1">
    <citation type="submission" date="2019-03" db="EMBL/GenBank/DDBJ databases">
        <title>Single cell metagenomics reveals metabolic interactions within the superorganism composed of flagellate Streblomastix strix and complex community of Bacteroidetes bacteria on its surface.</title>
        <authorList>
            <person name="Treitli S.C."/>
            <person name="Kolisko M."/>
            <person name="Husnik F."/>
            <person name="Keeling P."/>
            <person name="Hampl V."/>
        </authorList>
    </citation>
    <scope>NUCLEOTIDE SEQUENCE [LARGE SCALE GENOMIC DNA]</scope>
    <source>
        <strain evidence="1">ST1C</strain>
    </source>
</reference>
<sequence length="49" mass="5569">KCEIHFGRETKKVNMKIWGPPHNTSKLNAIYHSICSRPGGGNVENRYIS</sequence>
<feature type="non-terminal residue" evidence="1">
    <location>
        <position position="1"/>
    </location>
</feature>
<evidence type="ECO:0000313" key="1">
    <source>
        <dbReference type="EMBL" id="KAA6353272.1"/>
    </source>
</evidence>
<evidence type="ECO:0000313" key="2">
    <source>
        <dbReference type="Proteomes" id="UP000324800"/>
    </source>
</evidence>
<name>A0A5J4T5J1_9EUKA</name>
<proteinExistence type="predicted"/>
<gene>
    <name evidence="1" type="ORF">EZS28_051201</name>
</gene>